<dbReference type="InterPro" id="IPR013048">
    <property type="entry name" value="Meiotic_Spo11"/>
</dbReference>
<reference evidence="16 17" key="1">
    <citation type="journal article" date="2019" name="New Phytol.">
        <title>Comparative genomics reveals unique wood-decay strategies and fruiting body development in the Schizophyllaceae.</title>
        <authorList>
            <person name="Almasi E."/>
            <person name="Sahu N."/>
            <person name="Krizsan K."/>
            <person name="Balint B."/>
            <person name="Kovacs G.M."/>
            <person name="Kiss B."/>
            <person name="Cseklye J."/>
            <person name="Drula E."/>
            <person name="Henrissat B."/>
            <person name="Nagy I."/>
            <person name="Chovatia M."/>
            <person name="Adam C."/>
            <person name="LaButti K."/>
            <person name="Lipzen A."/>
            <person name="Riley R."/>
            <person name="Grigoriev I.V."/>
            <person name="Nagy L.G."/>
        </authorList>
    </citation>
    <scope>NUCLEOTIDE SEQUENCE [LARGE SCALE GENOMIC DNA]</scope>
    <source>
        <strain evidence="16 17">NL-1724</strain>
    </source>
</reference>
<evidence type="ECO:0000256" key="4">
    <source>
        <dbReference type="ARBA" id="ARBA00006559"/>
    </source>
</evidence>
<gene>
    <name evidence="16" type="ORF">BD626DRAFT_473512</name>
</gene>
<evidence type="ECO:0000256" key="6">
    <source>
        <dbReference type="ARBA" id="ARBA00022723"/>
    </source>
</evidence>
<protein>
    <recommendedName>
        <fullName evidence="5">DNA topoisomerase (ATP-hydrolyzing)</fullName>
        <ecNumber evidence="5">5.6.2.2</ecNumber>
    </recommendedName>
</protein>
<dbReference type="InterPro" id="IPR036078">
    <property type="entry name" value="Spo11/TopoVI_A_sf"/>
</dbReference>
<dbReference type="CDD" id="cd00223">
    <property type="entry name" value="TOPRIM_TopoIIB_SPO"/>
    <property type="match status" value="1"/>
</dbReference>
<accession>A0A550CWV3</accession>
<evidence type="ECO:0000256" key="11">
    <source>
        <dbReference type="ARBA" id="ARBA00023242"/>
    </source>
</evidence>
<keyword evidence="6" id="KW-0479">Metal-binding</keyword>
<dbReference type="GO" id="GO:0000228">
    <property type="term" value="C:nuclear chromosome"/>
    <property type="evidence" value="ECO:0007669"/>
    <property type="project" value="TreeGrafter"/>
</dbReference>
<dbReference type="Gene3D" id="3.40.1360.10">
    <property type="match status" value="1"/>
</dbReference>
<dbReference type="EC" id="5.6.2.2" evidence="5"/>
<dbReference type="GO" id="GO:0042138">
    <property type="term" value="P:meiotic DNA double-strand break formation"/>
    <property type="evidence" value="ECO:0007669"/>
    <property type="project" value="InterPro"/>
</dbReference>
<comment type="cofactor">
    <cofactor evidence="2">
        <name>Mg(2+)</name>
        <dbReference type="ChEBI" id="CHEBI:18420"/>
    </cofactor>
</comment>
<keyword evidence="10 12" id="KW-0413">Isomerase</keyword>
<keyword evidence="17" id="KW-1185">Reference proteome</keyword>
<dbReference type="InterPro" id="IPR002815">
    <property type="entry name" value="Spo11/TopoVI_A"/>
</dbReference>
<keyword evidence="9 12" id="KW-0238">DNA-binding</keyword>
<comment type="caution">
    <text evidence="16">The sequence shown here is derived from an EMBL/GenBank/DDBJ whole genome shotgun (WGS) entry which is preliminary data.</text>
</comment>
<evidence type="ECO:0000256" key="7">
    <source>
        <dbReference type="ARBA" id="ARBA00022842"/>
    </source>
</evidence>
<dbReference type="GO" id="GO:0003918">
    <property type="term" value="F:DNA topoisomerase type II (double strand cut, ATP-hydrolyzing) activity"/>
    <property type="evidence" value="ECO:0007669"/>
    <property type="project" value="UniProtKB-UniRule"/>
</dbReference>
<dbReference type="PANTHER" id="PTHR10848">
    <property type="entry name" value="MEIOTIC RECOMBINATION PROTEIN SPO11"/>
    <property type="match status" value="1"/>
</dbReference>
<dbReference type="Proteomes" id="UP000320762">
    <property type="component" value="Unassembled WGS sequence"/>
</dbReference>
<dbReference type="Pfam" id="PF04406">
    <property type="entry name" value="TP6A_N"/>
    <property type="match status" value="1"/>
</dbReference>
<dbReference type="SUPFAM" id="SSF56726">
    <property type="entry name" value="DNA topoisomerase IV, alpha subunit"/>
    <property type="match status" value="1"/>
</dbReference>
<evidence type="ECO:0000256" key="12">
    <source>
        <dbReference type="PROSITE-ProRule" id="PRU01385"/>
    </source>
</evidence>
<comment type="catalytic activity">
    <reaction evidence="1 12">
        <text>ATP-dependent breakage, passage and rejoining of double-stranded DNA.</text>
        <dbReference type="EC" id="5.6.2.2"/>
    </reaction>
</comment>
<keyword evidence="7" id="KW-0460">Magnesium</keyword>
<dbReference type="GO" id="GO:0007131">
    <property type="term" value="P:reciprocal meiotic recombination"/>
    <property type="evidence" value="ECO:0007669"/>
    <property type="project" value="TreeGrafter"/>
</dbReference>
<dbReference type="GO" id="GO:0000706">
    <property type="term" value="P:meiotic DNA double-strand break processing"/>
    <property type="evidence" value="ECO:0007669"/>
    <property type="project" value="TreeGrafter"/>
</dbReference>
<feature type="active site" description="O-(5'-phospho-DNA)-tyrosine intermediate" evidence="12">
    <location>
        <position position="139"/>
    </location>
</feature>
<name>A0A550CWV3_9AGAR</name>
<keyword evidence="11" id="KW-0539">Nucleus</keyword>
<feature type="domain" description="Topoisomerase 6 subunit A/Spo11 TOPRIM" evidence="15">
    <location>
        <begin position="221"/>
        <end position="386"/>
    </location>
</feature>
<evidence type="ECO:0000256" key="1">
    <source>
        <dbReference type="ARBA" id="ARBA00000185"/>
    </source>
</evidence>
<dbReference type="PROSITE" id="PS52041">
    <property type="entry name" value="TOPO_IIB"/>
    <property type="match status" value="1"/>
</dbReference>
<evidence type="ECO:0000313" key="16">
    <source>
        <dbReference type="EMBL" id="TRM69271.1"/>
    </source>
</evidence>
<comment type="similarity">
    <text evidence="4 12">Belongs to the TOP6A family.</text>
</comment>
<dbReference type="Gene3D" id="1.10.10.10">
    <property type="entry name" value="Winged helix-like DNA-binding domain superfamily/Winged helix DNA-binding domain"/>
    <property type="match status" value="1"/>
</dbReference>
<dbReference type="GO" id="GO:0046872">
    <property type="term" value="F:metal ion binding"/>
    <property type="evidence" value="ECO:0007669"/>
    <property type="project" value="UniProtKB-KW"/>
</dbReference>
<evidence type="ECO:0000259" key="15">
    <source>
        <dbReference type="Pfam" id="PF21180"/>
    </source>
</evidence>
<evidence type="ECO:0000256" key="9">
    <source>
        <dbReference type="ARBA" id="ARBA00023125"/>
    </source>
</evidence>
<dbReference type="InterPro" id="IPR036388">
    <property type="entry name" value="WH-like_DNA-bd_sf"/>
</dbReference>
<dbReference type="Pfam" id="PF21180">
    <property type="entry name" value="TOP6A-Spo11_Toprim"/>
    <property type="match status" value="1"/>
</dbReference>
<comment type="subcellular location">
    <subcellularLocation>
        <location evidence="3">Nucleus</location>
    </subcellularLocation>
</comment>
<evidence type="ECO:0000256" key="10">
    <source>
        <dbReference type="ARBA" id="ARBA00023235"/>
    </source>
</evidence>
<evidence type="ECO:0000256" key="2">
    <source>
        <dbReference type="ARBA" id="ARBA00001946"/>
    </source>
</evidence>
<dbReference type="GO" id="GO:0003677">
    <property type="term" value="F:DNA binding"/>
    <property type="evidence" value="ECO:0007669"/>
    <property type="project" value="UniProtKB-UniRule"/>
</dbReference>
<sequence length="447" mass="49270">MASENAHCSLSHEQDIDMDCGSDCESSSSTDSEDADSSRGSSTVVSDIENMTLSFLSQLVRQKQRPPVTYKTDKRTVILKLANRTAQSSSEATTYRRLIYPRKCATGSARPFAQLFRLLDIVHEAVVEDVPSTKRDIYYKDVPLFGKQRVVDTLVDDLAATYNVERCDLNVRATSKGLICGSSLLIHLRSGEVLQPNDADGALIPVGEDILSFSLTKPISWVLVVEKDAVFQTLCRLRLVNHDSLRGEGLMITGKGYPDLATRHLVKTLSDCLPQVPILALIDADAYGLDILSVYRYGSRSLRHEVGKLAADRIQWLGVRIGELSGLGVQPECLLPITKQDEKMALGMLKRPDLPGKWKKELTHMLFTRRKAEIEILSNVNASQSSETHDRCSELDLSTIDDQLRSPGSSCSEGASHGLVPSLPTSAPHATNFLLQYIVKKIDDALT</sequence>
<evidence type="ECO:0000259" key="14">
    <source>
        <dbReference type="Pfam" id="PF04406"/>
    </source>
</evidence>
<feature type="domain" description="Spo11/DNA topoisomerase VI subunit A N-terminal" evidence="14">
    <location>
        <begin position="111"/>
        <end position="171"/>
    </location>
</feature>
<dbReference type="EMBL" id="VDMD01000001">
    <property type="protein sequence ID" value="TRM69271.1"/>
    <property type="molecule type" value="Genomic_DNA"/>
</dbReference>
<organism evidence="16 17">
    <name type="scientific">Schizophyllum amplum</name>
    <dbReference type="NCBI Taxonomy" id="97359"/>
    <lineage>
        <taxon>Eukaryota</taxon>
        <taxon>Fungi</taxon>
        <taxon>Dikarya</taxon>
        <taxon>Basidiomycota</taxon>
        <taxon>Agaricomycotina</taxon>
        <taxon>Agaricomycetes</taxon>
        <taxon>Agaricomycetidae</taxon>
        <taxon>Agaricales</taxon>
        <taxon>Schizophyllaceae</taxon>
        <taxon>Schizophyllum</taxon>
    </lineage>
</organism>
<dbReference type="OrthoDB" id="5377392at2759"/>
<evidence type="ECO:0000256" key="3">
    <source>
        <dbReference type="ARBA" id="ARBA00004123"/>
    </source>
</evidence>
<dbReference type="PRINTS" id="PR01551">
    <property type="entry name" value="SPO11HOMOLOG"/>
</dbReference>
<evidence type="ECO:0000256" key="8">
    <source>
        <dbReference type="ARBA" id="ARBA00023029"/>
    </source>
</evidence>
<feature type="region of interest" description="Disordered" evidence="13">
    <location>
        <begin position="1"/>
        <end position="44"/>
    </location>
</feature>
<dbReference type="InterPro" id="IPR034136">
    <property type="entry name" value="TOPRIM_Topo6A/Spo11"/>
</dbReference>
<evidence type="ECO:0000256" key="13">
    <source>
        <dbReference type="SAM" id="MobiDB-lite"/>
    </source>
</evidence>
<dbReference type="PANTHER" id="PTHR10848:SF0">
    <property type="entry name" value="MEIOTIC RECOMBINATION PROTEIN SPO11"/>
    <property type="match status" value="1"/>
</dbReference>
<dbReference type="GO" id="GO:0005524">
    <property type="term" value="F:ATP binding"/>
    <property type="evidence" value="ECO:0007669"/>
    <property type="project" value="InterPro"/>
</dbReference>
<dbReference type="PRINTS" id="PR01550">
    <property type="entry name" value="TOP6AFAMILY"/>
</dbReference>
<evidence type="ECO:0000256" key="5">
    <source>
        <dbReference type="ARBA" id="ARBA00012895"/>
    </source>
</evidence>
<dbReference type="InterPro" id="IPR013049">
    <property type="entry name" value="Spo11/TopoVI_A_N"/>
</dbReference>
<evidence type="ECO:0000313" key="17">
    <source>
        <dbReference type="Proteomes" id="UP000320762"/>
    </source>
</evidence>
<proteinExistence type="inferred from homology"/>
<keyword evidence="8 12" id="KW-0799">Topoisomerase</keyword>
<dbReference type="STRING" id="97359.A0A550CWV3"/>
<dbReference type="AlphaFoldDB" id="A0A550CWV3"/>